<proteinExistence type="predicted"/>
<gene>
    <name evidence="1" type="ORF">BG61_16740</name>
</gene>
<evidence type="ECO:0000313" key="2">
    <source>
        <dbReference type="Proteomes" id="UP000027466"/>
    </source>
</evidence>
<dbReference type="EMBL" id="JFHC01000026">
    <property type="protein sequence ID" value="KDR41543.1"/>
    <property type="molecule type" value="Genomic_DNA"/>
</dbReference>
<dbReference type="STRING" id="60547.GCA_000751215_06353"/>
<accession>A0A069PLH0</accession>
<evidence type="ECO:0000313" key="1">
    <source>
        <dbReference type="EMBL" id="KDR41543.1"/>
    </source>
</evidence>
<keyword evidence="2" id="KW-1185">Reference proteome</keyword>
<organism evidence="1 2">
    <name type="scientific">Caballeronia glathei</name>
    <dbReference type="NCBI Taxonomy" id="60547"/>
    <lineage>
        <taxon>Bacteria</taxon>
        <taxon>Pseudomonadati</taxon>
        <taxon>Pseudomonadota</taxon>
        <taxon>Betaproteobacteria</taxon>
        <taxon>Burkholderiales</taxon>
        <taxon>Burkholderiaceae</taxon>
        <taxon>Caballeronia</taxon>
    </lineage>
</organism>
<sequence>MAQFTTPTIVTVNTIVTRAPTPSQLQQSGAIVSTGGTTLAPGTFQFCGLLSQVEDILSAPAALSTLAWATGTVTATTAAPIGLATGQTFTTTITGAVPAGYNGTYTATVTGASAFTFALATNPGAETTPGVFLPPDAAFIDDAARTFFAQGQTIGVFVLELGPQTTAADAITALQTFITNNSNPQVFYAYLLDPSWDEASAAALNTMTANFESPSGQTYFFVTTTVANLPTYATNKAVIAMVPSPKQAATELQAAAMFYQWLVNKPGPANQLAPMAYRFVFGVTPWDQATSTTDINTVLTNFGNIILTGAEGGISTACIFKGTTMDGQQAAFWYGIDFFRIQVKQALAAAIINGSNQNPPLLYNQNGINTLLAVAQNVGNSTVAFGCALSVVVNAVPFTTYTTQNPNDYNAGVYNGFSATLVGVSGFLTITFELDAVEFVA</sequence>
<dbReference type="RefSeq" id="WP_035939450.1">
    <property type="nucleotide sequence ID" value="NZ_CADFFX010000001.1"/>
</dbReference>
<name>A0A069PLH0_9BURK</name>
<dbReference type="Proteomes" id="UP000027466">
    <property type="component" value="Unassembled WGS sequence"/>
</dbReference>
<protein>
    <submittedName>
        <fullName evidence="1">Uncharacterized protein</fullName>
    </submittedName>
</protein>
<dbReference type="AlphaFoldDB" id="A0A069PLH0"/>
<reference evidence="1 2" key="1">
    <citation type="submission" date="2014-03" db="EMBL/GenBank/DDBJ databases">
        <title>Draft Genome Sequences of Four Burkholderia Strains.</title>
        <authorList>
            <person name="Liu X.Y."/>
            <person name="Li C.X."/>
            <person name="Xu J.H."/>
        </authorList>
    </citation>
    <scope>NUCLEOTIDE SEQUENCE [LARGE SCALE GENOMIC DNA]</scope>
    <source>
        <strain evidence="1 2">DSM 50014</strain>
    </source>
</reference>
<comment type="caution">
    <text evidence="1">The sequence shown here is derived from an EMBL/GenBank/DDBJ whole genome shotgun (WGS) entry which is preliminary data.</text>
</comment>